<dbReference type="PANTHER" id="PTHR11403">
    <property type="entry name" value="CYTOCHROME C OXIDASE SUBUNIT III"/>
    <property type="match status" value="1"/>
</dbReference>
<feature type="transmembrane region" description="Helical" evidence="6">
    <location>
        <begin position="280"/>
        <end position="305"/>
    </location>
</feature>
<dbReference type="Pfam" id="PF00510">
    <property type="entry name" value="COX3"/>
    <property type="match status" value="1"/>
</dbReference>
<dbReference type="InterPro" id="IPR013833">
    <property type="entry name" value="Cyt_c_oxidase_su3_a-hlx"/>
</dbReference>
<feature type="domain" description="Heme-copper oxidase subunit III family profile" evidence="7">
    <location>
        <begin position="20"/>
        <end position="345"/>
    </location>
</feature>
<dbReference type="PROSITE" id="PS50253">
    <property type="entry name" value="COX3"/>
    <property type="match status" value="1"/>
</dbReference>
<comment type="subcellular location">
    <subcellularLocation>
        <location evidence="1">Membrane</location>
        <topology evidence="1">Multi-pass membrane protein</topology>
    </subcellularLocation>
</comment>
<feature type="transmembrane region" description="Helical" evidence="6">
    <location>
        <begin position="326"/>
        <end position="344"/>
    </location>
</feature>
<dbReference type="InterPro" id="IPR035973">
    <property type="entry name" value="Cyt_c_oxidase_su3-like_sf"/>
</dbReference>
<evidence type="ECO:0000256" key="5">
    <source>
        <dbReference type="ARBA" id="ARBA00023136"/>
    </source>
</evidence>
<name>A0A1P8WJ30_9PLAN</name>
<dbReference type="SUPFAM" id="SSF81452">
    <property type="entry name" value="Cytochrome c oxidase subunit III-like"/>
    <property type="match status" value="2"/>
</dbReference>
<dbReference type="Proteomes" id="UP000187735">
    <property type="component" value="Chromosome"/>
</dbReference>
<dbReference type="STRING" id="1891926.Fuma_03682"/>
<evidence type="ECO:0000256" key="3">
    <source>
        <dbReference type="ARBA" id="ARBA00022692"/>
    </source>
</evidence>
<sequence>MSHSPQPSALKMGIPIPNSKLGLWLFLGTEIMFFTAFIGSYIVLRIGSPGWPTSYEDTHILLLAGGVNTFVLIVSSYFVVLAHEAMAKKKFADARKWLCLTMLLAFVFLGIKGVEYAGKFTHEILPGKVAETPGQAINKVDRQLEEVVRERFAVYTDAEVVDVPQAADLANVSAQLDIFAKGEEGDEDLKATAAVDVELYSKWSNLHQHNVANVSLTEVPAAAGPAYLAARADLEEGESLPKLTYTEVVNYLKDLKADEGYGPAVAAGVLDPHPVLYGNLFASIYFLMTGFHAIHVIVGMILFAVPLLRWNKLDATYTDWVENSGLYWHFVDLVWIFLFPLLYIV</sequence>
<evidence type="ECO:0000256" key="6">
    <source>
        <dbReference type="SAM" id="Phobius"/>
    </source>
</evidence>
<keyword evidence="9" id="KW-1185">Reference proteome</keyword>
<keyword evidence="4 6" id="KW-1133">Transmembrane helix</keyword>
<evidence type="ECO:0000259" key="7">
    <source>
        <dbReference type="PROSITE" id="PS50253"/>
    </source>
</evidence>
<gene>
    <name evidence="8" type="primary">ctaE</name>
    <name evidence="8" type="ORF">Fuma_03682</name>
</gene>
<keyword evidence="3 6" id="KW-0812">Transmembrane</keyword>
<dbReference type="GO" id="GO:0016020">
    <property type="term" value="C:membrane"/>
    <property type="evidence" value="ECO:0007669"/>
    <property type="project" value="UniProtKB-SubCell"/>
</dbReference>
<dbReference type="Gene3D" id="1.20.120.80">
    <property type="entry name" value="Cytochrome c oxidase, subunit III, four-helix bundle"/>
    <property type="match status" value="2"/>
</dbReference>
<dbReference type="InterPro" id="IPR024791">
    <property type="entry name" value="Cyt_c/ubiquinol_Oxase_su3"/>
</dbReference>
<feature type="transmembrane region" description="Helical" evidence="6">
    <location>
        <begin position="60"/>
        <end position="82"/>
    </location>
</feature>
<dbReference type="RefSeq" id="WP_077025424.1">
    <property type="nucleotide sequence ID" value="NZ_CP017641.1"/>
</dbReference>
<comment type="similarity">
    <text evidence="2">Belongs to the cytochrome c oxidase subunit 3 family.</text>
</comment>
<dbReference type="InterPro" id="IPR000298">
    <property type="entry name" value="Cyt_c_oxidase-like_su3"/>
</dbReference>
<dbReference type="GO" id="GO:0019646">
    <property type="term" value="P:aerobic electron transport chain"/>
    <property type="evidence" value="ECO:0007669"/>
    <property type="project" value="InterPro"/>
</dbReference>
<feature type="transmembrane region" description="Helical" evidence="6">
    <location>
        <begin position="21"/>
        <end position="44"/>
    </location>
</feature>
<dbReference type="EC" id="1.9.3.1" evidence="8"/>
<accession>A0A1P8WJ30</accession>
<organism evidence="8 9">
    <name type="scientific">Fuerstiella marisgermanici</name>
    <dbReference type="NCBI Taxonomy" id="1891926"/>
    <lineage>
        <taxon>Bacteria</taxon>
        <taxon>Pseudomonadati</taxon>
        <taxon>Planctomycetota</taxon>
        <taxon>Planctomycetia</taxon>
        <taxon>Planctomycetales</taxon>
        <taxon>Planctomycetaceae</taxon>
        <taxon>Fuerstiella</taxon>
    </lineage>
</organism>
<evidence type="ECO:0000313" key="9">
    <source>
        <dbReference type="Proteomes" id="UP000187735"/>
    </source>
</evidence>
<reference evidence="8 9" key="1">
    <citation type="journal article" date="2016" name="Front. Microbiol.">
        <title>Fuerstia marisgermanicae gen. nov., sp. nov., an Unusual Member of the Phylum Planctomycetes from the German Wadden Sea.</title>
        <authorList>
            <person name="Kohn T."/>
            <person name="Heuer A."/>
            <person name="Jogler M."/>
            <person name="Vollmers J."/>
            <person name="Boedeker C."/>
            <person name="Bunk B."/>
            <person name="Rast P."/>
            <person name="Borchert D."/>
            <person name="Glockner I."/>
            <person name="Freese H.M."/>
            <person name="Klenk H.P."/>
            <person name="Overmann J."/>
            <person name="Kaster A.K."/>
            <person name="Rohde M."/>
            <person name="Wiegand S."/>
            <person name="Jogler C."/>
        </authorList>
    </citation>
    <scope>NUCLEOTIDE SEQUENCE [LARGE SCALE GENOMIC DNA]</scope>
    <source>
        <strain evidence="8 9">NH11</strain>
    </source>
</reference>
<evidence type="ECO:0000256" key="1">
    <source>
        <dbReference type="ARBA" id="ARBA00004141"/>
    </source>
</evidence>
<dbReference type="GO" id="GO:0016491">
    <property type="term" value="F:oxidoreductase activity"/>
    <property type="evidence" value="ECO:0007669"/>
    <property type="project" value="UniProtKB-KW"/>
</dbReference>
<keyword evidence="8" id="KW-0560">Oxidoreductase</keyword>
<proteinExistence type="inferred from homology"/>
<dbReference type="AlphaFoldDB" id="A0A1P8WJ30"/>
<dbReference type="GO" id="GO:0004129">
    <property type="term" value="F:cytochrome-c oxidase activity"/>
    <property type="evidence" value="ECO:0007669"/>
    <property type="project" value="InterPro"/>
</dbReference>
<dbReference type="EMBL" id="CP017641">
    <property type="protein sequence ID" value="APZ94061.1"/>
    <property type="molecule type" value="Genomic_DNA"/>
</dbReference>
<dbReference type="CDD" id="cd00386">
    <property type="entry name" value="Heme_Cu_Oxidase_III_like"/>
    <property type="match status" value="1"/>
</dbReference>
<dbReference type="PANTHER" id="PTHR11403:SF6">
    <property type="entry name" value="NITRIC OXIDE REDUCTASE SUBUNIT E"/>
    <property type="match status" value="1"/>
</dbReference>
<protein>
    <submittedName>
        <fullName evidence="8">Cytochrome c oxidase subunit 3</fullName>
        <ecNumber evidence="8">1.9.3.1</ecNumber>
    </submittedName>
</protein>
<evidence type="ECO:0000256" key="4">
    <source>
        <dbReference type="ARBA" id="ARBA00022989"/>
    </source>
</evidence>
<evidence type="ECO:0000256" key="2">
    <source>
        <dbReference type="ARBA" id="ARBA00010581"/>
    </source>
</evidence>
<keyword evidence="5 6" id="KW-0472">Membrane</keyword>
<evidence type="ECO:0000313" key="8">
    <source>
        <dbReference type="EMBL" id="APZ94061.1"/>
    </source>
</evidence>
<dbReference type="KEGG" id="fmr:Fuma_03682"/>